<reference evidence="11" key="1">
    <citation type="submission" date="2020-10" db="EMBL/GenBank/DDBJ databases">
        <title>Genomic Encyclopedia of Type Strains, Phase IV (KMG-IV): sequencing the most valuable type-strain genomes for metagenomic binning, comparative biology and taxonomic classification.</title>
        <authorList>
            <person name="Goeker M."/>
        </authorList>
    </citation>
    <scope>NUCLEOTIDE SEQUENCE</scope>
    <source>
        <strain evidence="11">DSM 13886</strain>
    </source>
</reference>
<dbReference type="SUPFAM" id="SSF56601">
    <property type="entry name" value="beta-lactamase/transpeptidase-like"/>
    <property type="match status" value="1"/>
</dbReference>
<keyword evidence="6" id="KW-0961">Cell wall biogenesis/degradation</keyword>
<accession>A0A927MEF6</accession>
<evidence type="ECO:0000256" key="2">
    <source>
        <dbReference type="ARBA" id="ARBA00022729"/>
    </source>
</evidence>
<feature type="active site" description="Proton acceptor" evidence="7">
    <location>
        <position position="65"/>
    </location>
</feature>
<dbReference type="InterPro" id="IPR018044">
    <property type="entry name" value="Peptidase_S11"/>
</dbReference>
<evidence type="ECO:0000256" key="7">
    <source>
        <dbReference type="PIRSR" id="PIRSR618044-1"/>
    </source>
</evidence>
<name>A0A927MEF6_9BACL</name>
<evidence type="ECO:0000256" key="3">
    <source>
        <dbReference type="ARBA" id="ARBA00022801"/>
    </source>
</evidence>
<dbReference type="GO" id="GO:0071555">
    <property type="term" value="P:cell wall organization"/>
    <property type="evidence" value="ECO:0007669"/>
    <property type="project" value="UniProtKB-KW"/>
</dbReference>
<evidence type="ECO:0000256" key="1">
    <source>
        <dbReference type="ARBA" id="ARBA00007164"/>
    </source>
</evidence>
<dbReference type="PRINTS" id="PR00725">
    <property type="entry name" value="DADACBPTASE1"/>
</dbReference>
<comment type="similarity">
    <text evidence="1 9">Belongs to the peptidase S11 family.</text>
</comment>
<sequence>MKKMIVILLACVLGIAIILKDKKSNTEPIDLNVNAKAMLLMDADTGKVIYQKNSETPLPIASMSKLMTQYLVLDAIKSNSLTWESTYEPSEHVQRLFGSTAIVKLGMKPGNTYTVKELFTAMTVASANDAAIALAEMVGGTEESFVELMNDQAVKFGMKETTYFNASGLDGNYVGQGKEQTNLSSAQDVAVIAQKLIGKYPEVLEFTKMTSFQTSEGITLWSTNLMLAGMPQAMLGIDGLKTGFTDEAGSCFAGTGIFDGRRNITVVIGVEVEGEDTINSRFDLTRELIERFN</sequence>
<dbReference type="GO" id="GO:0006508">
    <property type="term" value="P:proteolysis"/>
    <property type="evidence" value="ECO:0007669"/>
    <property type="project" value="InterPro"/>
</dbReference>
<evidence type="ECO:0000256" key="8">
    <source>
        <dbReference type="PIRSR" id="PIRSR618044-2"/>
    </source>
</evidence>
<gene>
    <name evidence="11" type="ORF">H4683_000303</name>
</gene>
<dbReference type="EMBL" id="JADBEL010000001">
    <property type="protein sequence ID" value="MBE1553234.1"/>
    <property type="molecule type" value="Genomic_DNA"/>
</dbReference>
<keyword evidence="11" id="KW-0121">Carboxypeptidase</keyword>
<feature type="binding site" evidence="8">
    <location>
        <position position="241"/>
    </location>
    <ligand>
        <name>substrate</name>
    </ligand>
</feature>
<keyword evidence="12" id="KW-1185">Reference proteome</keyword>
<dbReference type="GO" id="GO:0009002">
    <property type="term" value="F:serine-type D-Ala-D-Ala carboxypeptidase activity"/>
    <property type="evidence" value="ECO:0007669"/>
    <property type="project" value="UniProtKB-EC"/>
</dbReference>
<keyword evidence="3 11" id="KW-0378">Hydrolase</keyword>
<proteinExistence type="inferred from homology"/>
<evidence type="ECO:0000259" key="10">
    <source>
        <dbReference type="Pfam" id="PF00768"/>
    </source>
</evidence>
<dbReference type="InterPro" id="IPR012338">
    <property type="entry name" value="Beta-lactam/transpept-like"/>
</dbReference>
<evidence type="ECO:0000256" key="5">
    <source>
        <dbReference type="ARBA" id="ARBA00022984"/>
    </source>
</evidence>
<keyword evidence="2" id="KW-0732">Signal</keyword>
<protein>
    <submittedName>
        <fullName evidence="11">D-alanyl-D-alanine carboxypeptidase (Penicillin-binding protein 5/6)</fullName>
        <ecNumber evidence="11">3.4.16.4</ecNumber>
    </submittedName>
</protein>
<dbReference type="RefSeq" id="WP_192597049.1">
    <property type="nucleotide sequence ID" value="NZ_JADBEL010000001.1"/>
</dbReference>
<dbReference type="GO" id="GO:0008360">
    <property type="term" value="P:regulation of cell shape"/>
    <property type="evidence" value="ECO:0007669"/>
    <property type="project" value="UniProtKB-KW"/>
</dbReference>
<evidence type="ECO:0000256" key="4">
    <source>
        <dbReference type="ARBA" id="ARBA00022960"/>
    </source>
</evidence>
<dbReference type="EC" id="3.4.16.4" evidence="11"/>
<keyword evidence="11" id="KW-0645">Protease</keyword>
<dbReference type="Proteomes" id="UP000658225">
    <property type="component" value="Unassembled WGS sequence"/>
</dbReference>
<organism evidence="11 12">
    <name type="scientific">Sporosarcina limicola</name>
    <dbReference type="NCBI Taxonomy" id="34101"/>
    <lineage>
        <taxon>Bacteria</taxon>
        <taxon>Bacillati</taxon>
        <taxon>Bacillota</taxon>
        <taxon>Bacilli</taxon>
        <taxon>Bacillales</taxon>
        <taxon>Caryophanaceae</taxon>
        <taxon>Sporosarcina</taxon>
    </lineage>
</organism>
<evidence type="ECO:0000313" key="11">
    <source>
        <dbReference type="EMBL" id="MBE1553234.1"/>
    </source>
</evidence>
<dbReference type="GO" id="GO:0009252">
    <property type="term" value="P:peptidoglycan biosynthetic process"/>
    <property type="evidence" value="ECO:0007669"/>
    <property type="project" value="UniProtKB-KW"/>
</dbReference>
<keyword evidence="5" id="KW-0573">Peptidoglycan synthesis</keyword>
<evidence type="ECO:0000313" key="12">
    <source>
        <dbReference type="Proteomes" id="UP000658225"/>
    </source>
</evidence>
<feature type="active site" evidence="7">
    <location>
        <position position="126"/>
    </location>
</feature>
<comment type="caution">
    <text evidence="11">The sequence shown here is derived from an EMBL/GenBank/DDBJ whole genome shotgun (WGS) entry which is preliminary data.</text>
</comment>
<dbReference type="PANTHER" id="PTHR21581:SF11">
    <property type="entry name" value="D-ALANYL-D-ALANINE CARBOXYPEPTIDASE DACA"/>
    <property type="match status" value="1"/>
</dbReference>
<keyword evidence="4" id="KW-0133">Cell shape</keyword>
<dbReference type="InterPro" id="IPR001967">
    <property type="entry name" value="Peptidase_S11_N"/>
</dbReference>
<dbReference type="AlphaFoldDB" id="A0A927MEF6"/>
<evidence type="ECO:0000256" key="9">
    <source>
        <dbReference type="RuleBase" id="RU004016"/>
    </source>
</evidence>
<dbReference type="Pfam" id="PF00768">
    <property type="entry name" value="Peptidase_S11"/>
    <property type="match status" value="1"/>
</dbReference>
<dbReference type="Gene3D" id="3.40.710.10">
    <property type="entry name" value="DD-peptidase/beta-lactamase superfamily"/>
    <property type="match status" value="1"/>
</dbReference>
<evidence type="ECO:0000256" key="6">
    <source>
        <dbReference type="ARBA" id="ARBA00023316"/>
    </source>
</evidence>
<feature type="domain" description="Peptidase S11 D-alanyl-D-alanine carboxypeptidase A N-terminal" evidence="10">
    <location>
        <begin position="27"/>
        <end position="270"/>
    </location>
</feature>
<feature type="active site" description="Acyl-ester intermediate" evidence="7">
    <location>
        <position position="62"/>
    </location>
</feature>
<dbReference type="PANTHER" id="PTHR21581">
    <property type="entry name" value="D-ALANYL-D-ALANINE CARBOXYPEPTIDASE"/>
    <property type="match status" value="1"/>
</dbReference>